<comment type="caution">
    <text evidence="2">The sequence shown here is derived from an EMBL/GenBank/DDBJ whole genome shotgun (WGS) entry which is preliminary data.</text>
</comment>
<accession>A0A167I3D4</accession>
<protein>
    <recommendedName>
        <fullName evidence="1">Glycosyltransferase 2-like prokaryotic type domain-containing protein</fullName>
    </recommendedName>
</protein>
<dbReference type="InterPro" id="IPR019290">
    <property type="entry name" value="GlycosylTrfase-like_prok"/>
</dbReference>
<dbReference type="Proteomes" id="UP000076587">
    <property type="component" value="Unassembled WGS sequence"/>
</dbReference>
<name>A0A167I3D4_9GAMM</name>
<evidence type="ECO:0000313" key="2">
    <source>
        <dbReference type="EMBL" id="KZN58843.1"/>
    </source>
</evidence>
<organism evidence="2 3">
    <name type="scientific">Pseudoalteromonas luteoviolacea NCIMB 1942</name>
    <dbReference type="NCBI Taxonomy" id="1365253"/>
    <lineage>
        <taxon>Bacteria</taxon>
        <taxon>Pseudomonadati</taxon>
        <taxon>Pseudomonadota</taxon>
        <taxon>Gammaproteobacteria</taxon>
        <taxon>Alteromonadales</taxon>
        <taxon>Pseudoalteromonadaceae</taxon>
        <taxon>Pseudoalteromonas</taxon>
    </lineage>
</organism>
<dbReference type="PANTHER" id="PTHR43685:SF2">
    <property type="entry name" value="GLYCOSYLTRANSFERASE 2-LIKE DOMAIN-CONTAINING PROTEIN"/>
    <property type="match status" value="1"/>
</dbReference>
<feature type="domain" description="Glycosyltransferase 2-like prokaryotic type" evidence="1">
    <location>
        <begin position="15"/>
        <end position="246"/>
    </location>
</feature>
<dbReference type="OrthoDB" id="9801954at2"/>
<proteinExistence type="predicted"/>
<dbReference type="Gene3D" id="3.90.550.10">
    <property type="entry name" value="Spore Coat Polysaccharide Biosynthesis Protein SpsA, Chain A"/>
    <property type="match status" value="1"/>
</dbReference>
<dbReference type="PANTHER" id="PTHR43685">
    <property type="entry name" value="GLYCOSYLTRANSFERASE"/>
    <property type="match status" value="1"/>
</dbReference>
<evidence type="ECO:0000259" key="1">
    <source>
        <dbReference type="Pfam" id="PF10111"/>
    </source>
</evidence>
<dbReference type="Pfam" id="PF10111">
    <property type="entry name" value="Glyco_tranf_2_2"/>
    <property type="match status" value="1"/>
</dbReference>
<dbReference type="InterPro" id="IPR050834">
    <property type="entry name" value="Glycosyltransf_2"/>
</dbReference>
<dbReference type="PATRIC" id="fig|1365253.3.peg.47"/>
<dbReference type="InterPro" id="IPR029044">
    <property type="entry name" value="Nucleotide-diphossugar_trans"/>
</dbReference>
<evidence type="ECO:0000313" key="3">
    <source>
        <dbReference type="Proteomes" id="UP000076587"/>
    </source>
</evidence>
<dbReference type="AlphaFoldDB" id="A0A167I3D4"/>
<gene>
    <name evidence="2" type="ORF">N482_00220</name>
</gene>
<sequence>MMALWYLPKDYLVISVIIPWKDRHELGQTLEQNLPALEQIPKLEILIVNMGGDQQHLQELLNAVDCKGITVRVVHIFTQFFNKSFALNWGIYHARAETIFVLDADVILSETTLSELYSLVSETSFANLHSVSESKPQSVTQFQQLCQTRTVLTLPIGQGKHTEILVNQSTLNNDQRTAPGLVMVKKQHILDVAGFDSKMTYWGWEDLDLIVRLKAKLMLEQSLAGCATHLTHDDTTRNLGEFSKAQSDHQNFSYCLDKYANAHFSGSFLQDTCNQFEQYVSVHQHS</sequence>
<dbReference type="EMBL" id="AUXT01000001">
    <property type="protein sequence ID" value="KZN58843.1"/>
    <property type="molecule type" value="Genomic_DNA"/>
</dbReference>
<dbReference type="SUPFAM" id="SSF53448">
    <property type="entry name" value="Nucleotide-diphospho-sugar transferases"/>
    <property type="match status" value="1"/>
</dbReference>
<reference evidence="2 3" key="1">
    <citation type="submission" date="2013-07" db="EMBL/GenBank/DDBJ databases">
        <title>Comparative Genomic and Metabolomic Analysis of Twelve Strains of Pseudoalteromonas luteoviolacea.</title>
        <authorList>
            <person name="Vynne N.G."/>
            <person name="Mansson M."/>
            <person name="Gram L."/>
        </authorList>
    </citation>
    <scope>NUCLEOTIDE SEQUENCE [LARGE SCALE GENOMIC DNA]</scope>
    <source>
        <strain evidence="2 3">NCIMB 1942</strain>
    </source>
</reference>